<sequence>MKLIIGLGNPGSKYHQTRHNVGFMVVDQYVGTIQQSFKLDTKFNAEICLTNINQEKVMFVKPSTYMNLSGEAVYKIMKYYDISLEDIIVFVDDINLDTGKLRLRLSGGHGGHNGLKNLIGLLHSNEFKRVRIGISNNPNLQLDHYVLSQFGKEEMIDISIAIKHSQDIIDQFINETPFSDIMTRFNTQT</sequence>
<keyword evidence="4 8" id="KW-0694">RNA-binding</keyword>
<feature type="active site" description="Proton acceptor" evidence="8">
    <location>
        <position position="19"/>
    </location>
</feature>
<dbReference type="GO" id="GO:0072344">
    <property type="term" value="P:rescue of stalled ribosome"/>
    <property type="evidence" value="ECO:0007669"/>
    <property type="project" value="UniProtKB-UniRule"/>
</dbReference>
<dbReference type="InterPro" id="IPR036416">
    <property type="entry name" value="Pept_tRNA_hydro_sf"/>
</dbReference>
<feature type="binding site" evidence="8">
    <location>
        <position position="14"/>
    </location>
    <ligand>
        <name>tRNA</name>
        <dbReference type="ChEBI" id="CHEBI:17843"/>
    </ligand>
</feature>
<dbReference type="PROSITE" id="PS01195">
    <property type="entry name" value="PEPT_TRNA_HYDROL_1"/>
    <property type="match status" value="1"/>
</dbReference>
<dbReference type="GO" id="GO:0004045">
    <property type="term" value="F:peptidyl-tRNA hydrolase activity"/>
    <property type="evidence" value="ECO:0007669"/>
    <property type="project" value="UniProtKB-UniRule"/>
</dbReference>
<proteinExistence type="inferred from homology"/>
<evidence type="ECO:0000313" key="12">
    <source>
        <dbReference type="Proteomes" id="UP000620133"/>
    </source>
</evidence>
<dbReference type="Pfam" id="PF01195">
    <property type="entry name" value="Pept_tRNA_hydro"/>
    <property type="match status" value="1"/>
</dbReference>
<comment type="subcellular location">
    <subcellularLocation>
        <location evidence="8">Cytoplasm</location>
    </subcellularLocation>
</comment>
<feature type="binding site" evidence="8">
    <location>
        <position position="65"/>
    </location>
    <ligand>
        <name>tRNA</name>
        <dbReference type="ChEBI" id="CHEBI:17843"/>
    </ligand>
</feature>
<dbReference type="EC" id="3.1.1.29" evidence="1 8"/>
<evidence type="ECO:0000256" key="4">
    <source>
        <dbReference type="ARBA" id="ARBA00022884"/>
    </source>
</evidence>
<dbReference type="AlphaFoldDB" id="A0A7U9XWC5"/>
<dbReference type="Gene3D" id="3.40.50.1470">
    <property type="entry name" value="Peptidyl-tRNA hydrolase"/>
    <property type="match status" value="1"/>
</dbReference>
<dbReference type="RefSeq" id="WP_176239009.1">
    <property type="nucleotide sequence ID" value="NZ_AP024412.1"/>
</dbReference>
<evidence type="ECO:0000256" key="10">
    <source>
        <dbReference type="RuleBase" id="RU004320"/>
    </source>
</evidence>
<evidence type="ECO:0000256" key="2">
    <source>
        <dbReference type="ARBA" id="ARBA00022555"/>
    </source>
</evidence>
<dbReference type="EMBL" id="AP024412">
    <property type="protein sequence ID" value="BCR35133.1"/>
    <property type="molecule type" value="Genomic_DNA"/>
</dbReference>
<keyword evidence="8" id="KW-0963">Cytoplasm</keyword>
<dbReference type="InterPro" id="IPR018171">
    <property type="entry name" value="Pept_tRNA_hydro_CS"/>
</dbReference>
<dbReference type="GO" id="GO:0000049">
    <property type="term" value="F:tRNA binding"/>
    <property type="evidence" value="ECO:0007669"/>
    <property type="project" value="UniProtKB-UniRule"/>
</dbReference>
<evidence type="ECO:0000256" key="7">
    <source>
        <dbReference type="ARBA" id="ARBA00050038"/>
    </source>
</evidence>
<dbReference type="PROSITE" id="PS01196">
    <property type="entry name" value="PEPT_TRNA_HYDROL_2"/>
    <property type="match status" value="1"/>
</dbReference>
<comment type="similarity">
    <text evidence="5 8 10">Belongs to the PTH family.</text>
</comment>
<dbReference type="CDD" id="cd00462">
    <property type="entry name" value="PTH"/>
    <property type="match status" value="1"/>
</dbReference>
<feature type="site" description="Stabilizes the basic form of H active site to accept a proton" evidence="8">
    <location>
        <position position="92"/>
    </location>
</feature>
<dbReference type="FunFam" id="3.40.50.1470:FF:000001">
    <property type="entry name" value="Peptidyl-tRNA hydrolase"/>
    <property type="match status" value="1"/>
</dbReference>
<dbReference type="InterPro" id="IPR001328">
    <property type="entry name" value="Pept_tRNA_hydro"/>
</dbReference>
<comment type="subunit">
    <text evidence="8">Monomer.</text>
</comment>
<dbReference type="SUPFAM" id="SSF53178">
    <property type="entry name" value="Peptidyl-tRNA hydrolase-like"/>
    <property type="match status" value="1"/>
</dbReference>
<dbReference type="PANTHER" id="PTHR17224">
    <property type="entry name" value="PEPTIDYL-TRNA HYDROLASE"/>
    <property type="match status" value="1"/>
</dbReference>
<evidence type="ECO:0000256" key="6">
    <source>
        <dbReference type="ARBA" id="ARBA00048707"/>
    </source>
</evidence>
<name>A0A7U9XWC5_9MOLU</name>
<dbReference type="Proteomes" id="UP000620133">
    <property type="component" value="Chromosome"/>
</dbReference>
<dbReference type="KEGG" id="manr:MPAN_000260"/>
<protein>
    <recommendedName>
        <fullName evidence="7 8">Peptidyl-tRNA hydrolase</fullName>
        <shortName evidence="8">Pth</shortName>
        <ecNumber evidence="1 8">3.1.1.29</ecNumber>
    </recommendedName>
</protein>
<dbReference type="GO" id="GO:0006515">
    <property type="term" value="P:protein quality control for misfolded or incompletely synthesized proteins"/>
    <property type="evidence" value="ECO:0007669"/>
    <property type="project" value="UniProtKB-UniRule"/>
</dbReference>
<dbReference type="NCBIfam" id="TIGR00447">
    <property type="entry name" value="pth"/>
    <property type="match status" value="1"/>
</dbReference>
<comment type="function">
    <text evidence="8">Hydrolyzes ribosome-free peptidyl-tRNAs (with 1 or more amino acids incorporated), which drop off the ribosome during protein synthesis, or as a result of ribosome stalling.</text>
</comment>
<comment type="function">
    <text evidence="8">Catalyzes the release of premature peptidyl moieties from peptidyl-tRNA molecules trapped in stalled 50S ribosomal subunits, and thus maintains levels of free tRNAs and 50S ribosomes.</text>
</comment>
<evidence type="ECO:0000256" key="5">
    <source>
        <dbReference type="ARBA" id="ARBA00038063"/>
    </source>
</evidence>
<evidence type="ECO:0000256" key="3">
    <source>
        <dbReference type="ARBA" id="ARBA00022801"/>
    </source>
</evidence>
<dbReference type="HAMAP" id="MF_00083">
    <property type="entry name" value="Pept_tRNA_hydro_bact"/>
    <property type="match status" value="1"/>
</dbReference>
<keyword evidence="3 8" id="KW-0378">Hydrolase</keyword>
<dbReference type="PANTHER" id="PTHR17224:SF1">
    <property type="entry name" value="PEPTIDYL-TRNA HYDROLASE"/>
    <property type="match status" value="1"/>
</dbReference>
<evidence type="ECO:0000256" key="1">
    <source>
        <dbReference type="ARBA" id="ARBA00013260"/>
    </source>
</evidence>
<keyword evidence="12" id="KW-1185">Reference proteome</keyword>
<evidence type="ECO:0000256" key="9">
    <source>
        <dbReference type="RuleBase" id="RU000673"/>
    </source>
</evidence>
<keyword evidence="2 8" id="KW-0820">tRNA-binding</keyword>
<feature type="binding site" evidence="8">
    <location>
        <position position="67"/>
    </location>
    <ligand>
        <name>tRNA</name>
        <dbReference type="ChEBI" id="CHEBI:17843"/>
    </ligand>
</feature>
<feature type="site" description="Discriminates between blocked and unblocked aminoacyl-tRNA" evidence="8">
    <location>
        <position position="9"/>
    </location>
</feature>
<dbReference type="GO" id="GO:0005737">
    <property type="term" value="C:cytoplasm"/>
    <property type="evidence" value="ECO:0007669"/>
    <property type="project" value="UniProtKB-SubCell"/>
</dbReference>
<gene>
    <name evidence="8 11" type="primary">pth</name>
    <name evidence="11" type="ORF">MPAN_000260</name>
</gene>
<comment type="catalytic activity">
    <reaction evidence="6 8 9">
        <text>an N-acyl-L-alpha-aminoacyl-tRNA + H2O = an N-acyl-L-amino acid + a tRNA + H(+)</text>
        <dbReference type="Rhea" id="RHEA:54448"/>
        <dbReference type="Rhea" id="RHEA-COMP:10123"/>
        <dbReference type="Rhea" id="RHEA-COMP:13883"/>
        <dbReference type="ChEBI" id="CHEBI:15377"/>
        <dbReference type="ChEBI" id="CHEBI:15378"/>
        <dbReference type="ChEBI" id="CHEBI:59874"/>
        <dbReference type="ChEBI" id="CHEBI:78442"/>
        <dbReference type="ChEBI" id="CHEBI:138191"/>
        <dbReference type="EC" id="3.1.1.29"/>
    </reaction>
</comment>
<reference evidence="11" key="1">
    <citation type="submission" date="2021-01" db="EMBL/GenBank/DDBJ databases">
        <title>Draft genome sequence of Acholeplasmataceae bacterium strain Mahy22.</title>
        <authorList>
            <person name="Watanabe M."/>
            <person name="Kojima H."/>
            <person name="Fukui M."/>
        </authorList>
    </citation>
    <scope>NUCLEOTIDE SEQUENCE</scope>
    <source>
        <strain evidence="11">Mahy22</strain>
    </source>
</reference>
<organism evidence="11 12">
    <name type="scientific">Mariniplasma anaerobium</name>
    <dbReference type="NCBI Taxonomy" id="2735436"/>
    <lineage>
        <taxon>Bacteria</taxon>
        <taxon>Bacillati</taxon>
        <taxon>Mycoplasmatota</taxon>
        <taxon>Mollicutes</taxon>
        <taxon>Acholeplasmatales</taxon>
        <taxon>Acholeplasmataceae</taxon>
        <taxon>Mariniplasma</taxon>
    </lineage>
</organism>
<evidence type="ECO:0000313" key="11">
    <source>
        <dbReference type="EMBL" id="BCR35133.1"/>
    </source>
</evidence>
<feature type="binding site" evidence="8">
    <location>
        <position position="113"/>
    </location>
    <ligand>
        <name>tRNA</name>
        <dbReference type="ChEBI" id="CHEBI:17843"/>
    </ligand>
</feature>
<accession>A0A7U9XWC5</accession>
<evidence type="ECO:0000256" key="8">
    <source>
        <dbReference type="HAMAP-Rule" id="MF_00083"/>
    </source>
</evidence>